<evidence type="ECO:0000259" key="1">
    <source>
        <dbReference type="Pfam" id="PF14252"/>
    </source>
</evidence>
<feature type="non-terminal residue" evidence="2">
    <location>
        <position position="226"/>
    </location>
</feature>
<comment type="caution">
    <text evidence="2">The sequence shown here is derived from an EMBL/GenBank/DDBJ whole genome shotgun (WGS) entry which is preliminary data.</text>
</comment>
<evidence type="ECO:0000313" key="2">
    <source>
        <dbReference type="EMBL" id="MDH6059449.1"/>
    </source>
</evidence>
<accession>A0AA43GPX5</accession>
<reference evidence="2 3" key="1">
    <citation type="journal article" date="2023" name="J. Phycol.">
        <title>Chrysosporum ovalisporum is synonymous with the true-branching cyanobacterium Umezakia natans (Nostocales/Aphanizomenonaceae).</title>
        <authorList>
            <person name="McGregor G.B."/>
            <person name="Sendall B.C."/>
            <person name="Niiyama Y."/>
            <person name="Tuji A."/>
            <person name="Willis A."/>
        </authorList>
    </citation>
    <scope>NUCLEOTIDE SEQUENCE [LARGE SCALE GENOMIC DNA]</scope>
    <source>
        <strain evidence="2 3">ANA360D</strain>
    </source>
</reference>
<protein>
    <submittedName>
        <fullName evidence="2">DUF4347 domain-containing protein</fullName>
    </submittedName>
</protein>
<dbReference type="RefSeq" id="WP_280653464.1">
    <property type="nucleotide sequence ID" value="NZ_JANQDH010000021.1"/>
</dbReference>
<dbReference type="Proteomes" id="UP001159387">
    <property type="component" value="Unassembled WGS sequence"/>
</dbReference>
<name>A0AA43GPX5_9CYAN</name>
<dbReference type="EMBL" id="JANQDH010000021">
    <property type="protein sequence ID" value="MDH6059449.1"/>
    <property type="molecule type" value="Genomic_DNA"/>
</dbReference>
<dbReference type="AlphaFoldDB" id="A0AA43GPX5"/>
<gene>
    <name evidence="2" type="ORF">NWP17_03195</name>
</gene>
<evidence type="ECO:0000313" key="3">
    <source>
        <dbReference type="Proteomes" id="UP001159387"/>
    </source>
</evidence>
<organism evidence="2 3">
    <name type="scientific">Chrysosporum bergii ANA360D</name>
    <dbReference type="NCBI Taxonomy" id="617107"/>
    <lineage>
        <taxon>Bacteria</taxon>
        <taxon>Bacillati</taxon>
        <taxon>Cyanobacteriota</taxon>
        <taxon>Cyanophyceae</taxon>
        <taxon>Nostocales</taxon>
        <taxon>Nodulariaceae</taxon>
        <taxon>Chrysosporum</taxon>
    </lineage>
</organism>
<dbReference type="Pfam" id="PF14252">
    <property type="entry name" value="DUF4347"/>
    <property type="match status" value="1"/>
</dbReference>
<dbReference type="InterPro" id="IPR025592">
    <property type="entry name" value="DUF4347"/>
</dbReference>
<feature type="domain" description="DUF4347" evidence="1">
    <location>
        <begin position="17"/>
        <end position="174"/>
    </location>
</feature>
<proteinExistence type="predicted"/>
<sequence length="226" mass="24028">MFSITTSLATQEIPQEILFIDSQVPAVSQLLAGVKPGIAVILLDSAKDGLEQITATLAQYPSTTLHLVSHGSPGCLYLGDTQLNLDTLHRYSQQLQQWHISNLLLYGCNVAAGAAGEEFIQRLSNLTGAKVAASKTLTGSAALNGDWNLEVTTGDMDLSLAFTSHAMFNYQGVLSLTKVGSEFQVNTYASNAQANPSITTLKDGGFVVTWQSDVQDGSGNGVYGQR</sequence>
<keyword evidence="3" id="KW-1185">Reference proteome</keyword>